<dbReference type="SUPFAM" id="SSF47240">
    <property type="entry name" value="Ferritin-like"/>
    <property type="match status" value="1"/>
</dbReference>
<protein>
    <submittedName>
        <fullName evidence="1">Ferritin-like domain-containing protein</fullName>
    </submittedName>
</protein>
<dbReference type="InterPro" id="IPR009078">
    <property type="entry name" value="Ferritin-like_SF"/>
</dbReference>
<dbReference type="RefSeq" id="WP_129047582.1">
    <property type="nucleotide sequence ID" value="NZ_SDHX01000001.1"/>
</dbReference>
<evidence type="ECO:0000313" key="1">
    <source>
        <dbReference type="EMBL" id="RXK56216.1"/>
    </source>
</evidence>
<gene>
    <name evidence="1" type="ORF">ESB00_10185</name>
</gene>
<dbReference type="InterPro" id="IPR007402">
    <property type="entry name" value="DUF455"/>
</dbReference>
<organism evidence="1 2">
    <name type="scientific">Oleiharenicola lentus</name>
    <dbReference type="NCBI Taxonomy" id="2508720"/>
    <lineage>
        <taxon>Bacteria</taxon>
        <taxon>Pseudomonadati</taxon>
        <taxon>Verrucomicrobiota</taxon>
        <taxon>Opitutia</taxon>
        <taxon>Opitutales</taxon>
        <taxon>Opitutaceae</taxon>
        <taxon>Oleiharenicola</taxon>
    </lineage>
</organism>
<dbReference type="AlphaFoldDB" id="A0A4Q1CBC8"/>
<accession>A0A4Q1CBC8</accession>
<dbReference type="Proteomes" id="UP000290218">
    <property type="component" value="Unassembled WGS sequence"/>
</dbReference>
<proteinExistence type="predicted"/>
<comment type="caution">
    <text evidence="1">The sequence shown here is derived from an EMBL/GenBank/DDBJ whole genome shotgun (WGS) entry which is preliminary data.</text>
</comment>
<dbReference type="OrthoDB" id="1392385at2"/>
<keyword evidence="2" id="KW-1185">Reference proteome</keyword>
<dbReference type="CDD" id="cd00657">
    <property type="entry name" value="Ferritin_like"/>
    <property type="match status" value="1"/>
</dbReference>
<name>A0A4Q1CBC8_9BACT</name>
<reference evidence="1 2" key="1">
    <citation type="submission" date="2019-01" db="EMBL/GenBank/DDBJ databases">
        <title>Lacunisphaera sp. strain TWA-58.</title>
        <authorList>
            <person name="Chen W.-M."/>
        </authorList>
    </citation>
    <scope>NUCLEOTIDE SEQUENCE [LARGE SCALE GENOMIC DNA]</scope>
    <source>
        <strain evidence="1 2">TWA-58</strain>
    </source>
</reference>
<evidence type="ECO:0000313" key="2">
    <source>
        <dbReference type="Proteomes" id="UP000290218"/>
    </source>
</evidence>
<sequence>MVASSTTAPVAAQSATGRMAAVQEMARLQRLLFEVEREFVRTATTLIYRVGEPELKYLLSQHVWESAGHARFIRERGRELSGFGAGESVRPEIRRLFTEAVMPADGYVALAGFYRVLKPALLAGYRHYLAATHHLADWPSRRLVEEFITDEERHAAEMTPYLNGIDATASTDHLRTALAALGGMLGEHPPTPLPGGFSWESANRPYTHPATCNRGKYPTCSSVFSHDPEETPIVRPWLTDPKTDARVVRLMVYVWLMMEMDAVDYLATVFFDTPEAPFDLHHDMARHLWDESRHSQFGYRQLPKLGVDLMSLEHSLDLYNILVQMPPHERYAMMTMEFEAGSFPTKAHVMDRVRELNDFEADTLLAFDRNDEQNHVRYGHRWLPEIMALCGDTRPVEDFVKATQARFAEMATLHGGRTPHALPPERRLTGNKILKLAGVA</sequence>
<dbReference type="EMBL" id="SDHX01000001">
    <property type="protein sequence ID" value="RXK56216.1"/>
    <property type="molecule type" value="Genomic_DNA"/>
</dbReference>
<dbReference type="Pfam" id="PF04305">
    <property type="entry name" value="DUF455"/>
    <property type="match status" value="1"/>
</dbReference>